<dbReference type="AlphaFoldDB" id="A0A5N3P9Q7"/>
<keyword evidence="2" id="KW-0521">NADP</keyword>
<dbReference type="Gene3D" id="3.20.20.100">
    <property type="entry name" value="NADP-dependent oxidoreductase domain"/>
    <property type="match status" value="1"/>
</dbReference>
<evidence type="ECO:0000256" key="6">
    <source>
        <dbReference type="PIRSR" id="PIRSR000097-3"/>
    </source>
</evidence>
<evidence type="ECO:0000313" key="9">
    <source>
        <dbReference type="Proteomes" id="UP000325684"/>
    </source>
</evidence>
<feature type="domain" description="NADP-dependent oxidoreductase" evidence="7">
    <location>
        <begin position="16"/>
        <end position="258"/>
    </location>
</feature>
<evidence type="ECO:0000256" key="4">
    <source>
        <dbReference type="PIRSR" id="PIRSR000097-1"/>
    </source>
</evidence>
<feature type="binding site" evidence="5">
    <location>
        <position position="107"/>
    </location>
    <ligand>
        <name>substrate</name>
    </ligand>
</feature>
<evidence type="ECO:0000256" key="5">
    <source>
        <dbReference type="PIRSR" id="PIRSR000097-2"/>
    </source>
</evidence>
<keyword evidence="3" id="KW-0560">Oxidoreductase</keyword>
<dbReference type="InterPro" id="IPR020471">
    <property type="entry name" value="AKR"/>
</dbReference>
<gene>
    <name evidence="8" type="ORF">FEZ63_14035</name>
</gene>
<evidence type="ECO:0000256" key="2">
    <source>
        <dbReference type="ARBA" id="ARBA00022857"/>
    </source>
</evidence>
<dbReference type="InterPro" id="IPR018170">
    <property type="entry name" value="Aldo/ket_reductase_CS"/>
</dbReference>
<protein>
    <submittedName>
        <fullName evidence="8">Aldo/keto reductase</fullName>
    </submittedName>
</protein>
<proteinExistence type="inferred from homology"/>
<dbReference type="PROSITE" id="PS00798">
    <property type="entry name" value="ALDOKETO_REDUCTASE_1"/>
    <property type="match status" value="1"/>
</dbReference>
<evidence type="ECO:0000259" key="7">
    <source>
        <dbReference type="Pfam" id="PF00248"/>
    </source>
</evidence>
<name>A0A5N3P9Q7_9HYPH</name>
<dbReference type="PANTHER" id="PTHR43827:SF3">
    <property type="entry name" value="NADP-DEPENDENT OXIDOREDUCTASE DOMAIN-CONTAINING PROTEIN"/>
    <property type="match status" value="1"/>
</dbReference>
<dbReference type="GO" id="GO:0016616">
    <property type="term" value="F:oxidoreductase activity, acting on the CH-OH group of donors, NAD or NADP as acceptor"/>
    <property type="evidence" value="ECO:0007669"/>
    <property type="project" value="UniProtKB-ARBA"/>
</dbReference>
<feature type="active site" description="Proton donor" evidence="4">
    <location>
        <position position="49"/>
    </location>
</feature>
<dbReference type="EMBL" id="VCMV01000021">
    <property type="protein sequence ID" value="KAB0266478.1"/>
    <property type="molecule type" value="Genomic_DNA"/>
</dbReference>
<dbReference type="PIRSF" id="PIRSF000097">
    <property type="entry name" value="AKR"/>
    <property type="match status" value="1"/>
</dbReference>
<keyword evidence="9" id="KW-1185">Reference proteome</keyword>
<feature type="site" description="Lowers pKa of active site Tyr" evidence="6">
    <location>
        <position position="74"/>
    </location>
</feature>
<evidence type="ECO:0000313" key="8">
    <source>
        <dbReference type="EMBL" id="KAB0266478.1"/>
    </source>
</evidence>
<organism evidence="8 9">
    <name type="scientific">Microvirga brassicacearum</name>
    <dbReference type="NCBI Taxonomy" id="2580413"/>
    <lineage>
        <taxon>Bacteria</taxon>
        <taxon>Pseudomonadati</taxon>
        <taxon>Pseudomonadota</taxon>
        <taxon>Alphaproteobacteria</taxon>
        <taxon>Hyphomicrobiales</taxon>
        <taxon>Methylobacteriaceae</taxon>
        <taxon>Microvirga</taxon>
    </lineage>
</organism>
<dbReference type="InterPro" id="IPR023210">
    <property type="entry name" value="NADP_OxRdtase_dom"/>
</dbReference>
<dbReference type="PROSITE" id="PS00062">
    <property type="entry name" value="ALDOKETO_REDUCTASE_2"/>
    <property type="match status" value="1"/>
</dbReference>
<dbReference type="PANTHER" id="PTHR43827">
    <property type="entry name" value="2,5-DIKETO-D-GLUCONIC ACID REDUCTASE"/>
    <property type="match status" value="1"/>
</dbReference>
<dbReference type="Pfam" id="PF00248">
    <property type="entry name" value="Aldo_ket_red"/>
    <property type="match status" value="1"/>
</dbReference>
<dbReference type="PRINTS" id="PR00069">
    <property type="entry name" value="ALDKETRDTASE"/>
</dbReference>
<accession>A0A5N3P9Q7</accession>
<dbReference type="FunFam" id="3.20.20.100:FF:000015">
    <property type="entry name" value="Oxidoreductase, aldo/keto reductase family"/>
    <property type="match status" value="1"/>
</dbReference>
<dbReference type="Proteomes" id="UP000325684">
    <property type="component" value="Unassembled WGS sequence"/>
</dbReference>
<evidence type="ECO:0000256" key="3">
    <source>
        <dbReference type="ARBA" id="ARBA00023002"/>
    </source>
</evidence>
<evidence type="ECO:0000256" key="1">
    <source>
        <dbReference type="ARBA" id="ARBA00007905"/>
    </source>
</evidence>
<comment type="caution">
    <text evidence="8">The sequence shown here is derived from an EMBL/GenBank/DDBJ whole genome shotgun (WGS) entry which is preliminary data.</text>
</comment>
<dbReference type="InterPro" id="IPR036812">
    <property type="entry name" value="NAD(P)_OxRdtase_dom_sf"/>
</dbReference>
<dbReference type="SUPFAM" id="SSF51430">
    <property type="entry name" value="NAD(P)-linked oxidoreductase"/>
    <property type="match status" value="1"/>
</dbReference>
<sequence>MVPSITLNQSIAIPQLGFGVWQMDNVDVVRLVKIALDAGYRSIDTAAVYGNEEGVGRAIAESAVPRDQIFVTSKLANDSHGADKARRAFDDTMRKLGLDILDLYLIHWPMPKLDRYIETWKVLEALRSEGRIRAIGVSNFQIAYLERLLAETGTVPAVNQIELHPTFQQKDLVAFHQEHGIATEAWSPLAKGAVDEPAIRVIAGKHKKSPAQIILRWHMQKGNIAIPKSATPARIVENISIFDFALDHSDMAAIEGLDRGNRLGPHPDLR</sequence>
<comment type="similarity">
    <text evidence="1">Belongs to the aldo/keto reductase family.</text>
</comment>
<dbReference type="PROSITE" id="PS00063">
    <property type="entry name" value="ALDOKETO_REDUCTASE_3"/>
    <property type="match status" value="1"/>
</dbReference>
<dbReference type="OrthoDB" id="9804790at2"/>
<reference evidence="8 9" key="1">
    <citation type="journal article" date="2019" name="Microorganisms">
        <title>Genome Insights into the Novel Species Microvirga brassicacearum, a Rapeseed Endophyte with Biotechnological Potential.</title>
        <authorList>
            <person name="Jimenez-Gomez A."/>
            <person name="Saati-Santamaria Z."/>
            <person name="Igual J.M."/>
            <person name="Rivas R."/>
            <person name="Mateos P.F."/>
            <person name="Garcia-Fraile P."/>
        </authorList>
    </citation>
    <scope>NUCLEOTIDE SEQUENCE [LARGE SCALE GENOMIC DNA]</scope>
    <source>
        <strain evidence="8 9">CDVBN77</strain>
    </source>
</reference>
<dbReference type="RefSeq" id="WP_150945485.1">
    <property type="nucleotide sequence ID" value="NZ_VCMV01000021.1"/>
</dbReference>